<dbReference type="EMBL" id="LBBT01000279">
    <property type="protein sequence ID" value="KKY00431.1"/>
    <property type="molecule type" value="Genomic_DNA"/>
</dbReference>
<gene>
    <name evidence="2" type="ORF">VN21_14185</name>
</gene>
<dbReference type="AlphaFoldDB" id="A0A0M3DE77"/>
<organism evidence="2 3">
    <name type="scientific">Paraclostridium benzoelyticum</name>
    <dbReference type="NCBI Taxonomy" id="1629550"/>
    <lineage>
        <taxon>Bacteria</taxon>
        <taxon>Bacillati</taxon>
        <taxon>Bacillota</taxon>
        <taxon>Clostridia</taxon>
        <taxon>Peptostreptococcales</taxon>
        <taxon>Peptostreptococcaceae</taxon>
        <taxon>Paraclostridium</taxon>
    </lineage>
</organism>
<comment type="caution">
    <text evidence="2">The sequence shown here is derived from an EMBL/GenBank/DDBJ whole genome shotgun (WGS) entry which is preliminary data.</text>
</comment>
<accession>A0A0M3DE77</accession>
<keyword evidence="3" id="KW-1185">Reference proteome</keyword>
<protein>
    <submittedName>
        <fullName evidence="2">GNAT family acetyltransferase</fullName>
    </submittedName>
</protein>
<feature type="domain" description="N-acetyltransferase" evidence="1">
    <location>
        <begin position="3"/>
        <end position="157"/>
    </location>
</feature>
<dbReference type="Proteomes" id="UP000034407">
    <property type="component" value="Unassembled WGS sequence"/>
</dbReference>
<reference evidence="2 3" key="1">
    <citation type="submission" date="2015-04" db="EMBL/GenBank/DDBJ databases">
        <title>Microcin producing Clostridium sp. JC272T.</title>
        <authorList>
            <person name="Jyothsna T."/>
            <person name="Sasikala C."/>
            <person name="Ramana C."/>
        </authorList>
    </citation>
    <scope>NUCLEOTIDE SEQUENCE [LARGE SCALE GENOMIC DNA]</scope>
    <source>
        <strain evidence="2 3">JC272</strain>
    </source>
</reference>
<name>A0A0M3DE77_9FIRM</name>
<evidence type="ECO:0000313" key="2">
    <source>
        <dbReference type="EMBL" id="KKY00431.1"/>
    </source>
</evidence>
<dbReference type="SUPFAM" id="SSF55729">
    <property type="entry name" value="Acyl-CoA N-acyltransferases (Nat)"/>
    <property type="match status" value="1"/>
</dbReference>
<proteinExistence type="predicted"/>
<dbReference type="PATRIC" id="fig|1629550.3.peg.2308"/>
<dbReference type="CDD" id="cd04301">
    <property type="entry name" value="NAT_SF"/>
    <property type="match status" value="1"/>
</dbReference>
<evidence type="ECO:0000313" key="3">
    <source>
        <dbReference type="Proteomes" id="UP000034407"/>
    </source>
</evidence>
<dbReference type="PROSITE" id="PS51186">
    <property type="entry name" value="GNAT"/>
    <property type="match status" value="1"/>
</dbReference>
<evidence type="ECO:0000259" key="1">
    <source>
        <dbReference type="PROSITE" id="PS51186"/>
    </source>
</evidence>
<dbReference type="InterPro" id="IPR016181">
    <property type="entry name" value="Acyl_CoA_acyltransferase"/>
</dbReference>
<keyword evidence="2" id="KW-0808">Transferase</keyword>
<dbReference type="Gene3D" id="3.40.630.30">
    <property type="match status" value="1"/>
</dbReference>
<sequence length="157" mass="18452">MEIKVREANLSDLDDILEMLRNLGIDQLGKDDFYKGSLEFNFNENCIKNSIINEKCGLFVAEYNEKVQGFIEVRIDVNNFKFEHNNYAYIVNLYVKPESRNNKGICSSNLYKAAEDWAVSKERDFIIADAFDHNKKIVRILNKFEFSKYKTLMVREI</sequence>
<dbReference type="InterPro" id="IPR000182">
    <property type="entry name" value="GNAT_dom"/>
</dbReference>
<dbReference type="OrthoDB" id="1915079at2"/>
<dbReference type="GO" id="GO:0016747">
    <property type="term" value="F:acyltransferase activity, transferring groups other than amino-acyl groups"/>
    <property type="evidence" value="ECO:0007669"/>
    <property type="project" value="InterPro"/>
</dbReference>
<dbReference type="Pfam" id="PF00583">
    <property type="entry name" value="Acetyltransf_1"/>
    <property type="match status" value="1"/>
</dbReference>
<dbReference type="RefSeq" id="WP_046823839.1">
    <property type="nucleotide sequence ID" value="NZ_LBBT01000279.1"/>
</dbReference>